<dbReference type="SUPFAM" id="SSF53474">
    <property type="entry name" value="alpha/beta-Hydrolases"/>
    <property type="match status" value="1"/>
</dbReference>
<dbReference type="EMBL" id="ML996165">
    <property type="protein sequence ID" value="KAF2733198.1"/>
    <property type="molecule type" value="Genomic_DNA"/>
</dbReference>
<dbReference type="AlphaFoldDB" id="A0A9P4V1J7"/>
<proteinExistence type="predicted"/>
<evidence type="ECO:0000313" key="4">
    <source>
        <dbReference type="Proteomes" id="UP000799444"/>
    </source>
</evidence>
<dbReference type="InterPro" id="IPR029058">
    <property type="entry name" value="AB_hydrolase_fold"/>
</dbReference>
<dbReference type="Pfam" id="PF12697">
    <property type="entry name" value="Abhydrolase_6"/>
    <property type="match status" value="1"/>
</dbReference>
<reference evidence="3" key="1">
    <citation type="journal article" date="2020" name="Stud. Mycol.">
        <title>101 Dothideomycetes genomes: a test case for predicting lifestyles and emergence of pathogens.</title>
        <authorList>
            <person name="Haridas S."/>
            <person name="Albert R."/>
            <person name="Binder M."/>
            <person name="Bloem J."/>
            <person name="Labutti K."/>
            <person name="Salamov A."/>
            <person name="Andreopoulos B."/>
            <person name="Baker S."/>
            <person name="Barry K."/>
            <person name="Bills G."/>
            <person name="Bluhm B."/>
            <person name="Cannon C."/>
            <person name="Castanera R."/>
            <person name="Culley D."/>
            <person name="Daum C."/>
            <person name="Ezra D."/>
            <person name="Gonzalez J."/>
            <person name="Henrissat B."/>
            <person name="Kuo A."/>
            <person name="Liang C."/>
            <person name="Lipzen A."/>
            <person name="Lutzoni F."/>
            <person name="Magnuson J."/>
            <person name="Mondo S."/>
            <person name="Nolan M."/>
            <person name="Ohm R."/>
            <person name="Pangilinan J."/>
            <person name="Park H.-J."/>
            <person name="Ramirez L."/>
            <person name="Alfaro M."/>
            <person name="Sun H."/>
            <person name="Tritt A."/>
            <person name="Yoshinaga Y."/>
            <person name="Zwiers L.-H."/>
            <person name="Turgeon B."/>
            <person name="Goodwin S."/>
            <person name="Spatafora J."/>
            <person name="Crous P."/>
            <person name="Grigoriev I."/>
        </authorList>
    </citation>
    <scope>NUCLEOTIDE SEQUENCE</scope>
    <source>
        <strain evidence="3">CBS 125425</strain>
    </source>
</reference>
<name>A0A9P4V1J7_9PLEO</name>
<evidence type="ECO:0000256" key="1">
    <source>
        <dbReference type="SAM" id="MobiDB-lite"/>
    </source>
</evidence>
<gene>
    <name evidence="3" type="ORF">EJ04DRAFT_544287</name>
</gene>
<keyword evidence="4" id="KW-1185">Reference proteome</keyword>
<dbReference type="OrthoDB" id="94039at2759"/>
<comment type="caution">
    <text evidence="3">The sequence shown here is derived from an EMBL/GenBank/DDBJ whole genome shotgun (WGS) entry which is preliminary data.</text>
</comment>
<sequence length="465" mass="51533">MSSAFYGIEEHVIDASHIRSFPRTTSTTQEEALQLCIKQYTPLDNSKPQPGDVTIIAAHANAFPKELYEPLWDELLKRSKSSGFSIRSIWIADVVHQGGSGVLNEDKLGNDPAWLDHSRDLLHMVNVFRKQMPRPLIGVGHSMGGAQLAYLSLLHPRLFETLVLIDPVIHPRVSLQGNVTPAHASANRRDLWPSREAAATAMKRSKFYQTWDSRVFDRWIQHGLRDLPTVIHPESSSTPGPIPATVSPEPTVTPNPPQPKEVTLTTTKHQEVMTFLRGNFPYRPGDKEPSSAEYTLSNPGALNRRTHPDIAPSDTPQAPFYRGESGMVFAQLPNIRPSVLYVFGSLSFLTADKTQVTQKMELTGVGVGGSGGAKEGRVAQVMIQDAGHLIPMEKVGETATHAAGWISTEMLRWRAHEKSTEEEWGSLKGAQRSVLPERFVEELRNTVKGHLPNLPKRKTESPAKL</sequence>
<feature type="region of interest" description="Disordered" evidence="1">
    <location>
        <begin position="280"/>
        <end position="309"/>
    </location>
</feature>
<organism evidence="3 4">
    <name type="scientific">Polyplosphaeria fusca</name>
    <dbReference type="NCBI Taxonomy" id="682080"/>
    <lineage>
        <taxon>Eukaryota</taxon>
        <taxon>Fungi</taxon>
        <taxon>Dikarya</taxon>
        <taxon>Ascomycota</taxon>
        <taxon>Pezizomycotina</taxon>
        <taxon>Dothideomycetes</taxon>
        <taxon>Pleosporomycetidae</taxon>
        <taxon>Pleosporales</taxon>
        <taxon>Tetraplosphaeriaceae</taxon>
        <taxon>Polyplosphaeria</taxon>
    </lineage>
</organism>
<evidence type="ECO:0000313" key="3">
    <source>
        <dbReference type="EMBL" id="KAF2733198.1"/>
    </source>
</evidence>
<evidence type="ECO:0000259" key="2">
    <source>
        <dbReference type="Pfam" id="PF12697"/>
    </source>
</evidence>
<dbReference type="Gene3D" id="3.40.50.1820">
    <property type="entry name" value="alpha/beta hydrolase"/>
    <property type="match status" value="1"/>
</dbReference>
<protein>
    <recommendedName>
        <fullName evidence="2">AB hydrolase-1 domain-containing protein</fullName>
    </recommendedName>
</protein>
<dbReference type="Proteomes" id="UP000799444">
    <property type="component" value="Unassembled WGS sequence"/>
</dbReference>
<dbReference type="InterPro" id="IPR000073">
    <property type="entry name" value="AB_hydrolase_1"/>
</dbReference>
<feature type="domain" description="AB hydrolase-1" evidence="2">
    <location>
        <begin position="110"/>
        <end position="228"/>
    </location>
</feature>
<accession>A0A9P4V1J7</accession>
<feature type="region of interest" description="Disordered" evidence="1">
    <location>
        <begin position="231"/>
        <end position="258"/>
    </location>
</feature>